<reference evidence="2" key="1">
    <citation type="submission" date="2020-10" db="EMBL/GenBank/DDBJ databases">
        <authorList>
            <person name="Castelo-Branco R."/>
            <person name="Eusebio N."/>
            <person name="Adriana R."/>
            <person name="Vieira A."/>
            <person name="Brugerolle De Fraissinette N."/>
            <person name="Rezende De Castro R."/>
            <person name="Schneider M.P."/>
            <person name="Vasconcelos V."/>
            <person name="Leao P.N."/>
        </authorList>
    </citation>
    <scope>NUCLEOTIDE SEQUENCE</scope>
    <source>
        <strain evidence="2">LEGE 07310</strain>
    </source>
</reference>
<dbReference type="EMBL" id="JADEXG010000008">
    <property type="protein sequence ID" value="MBE9076729.1"/>
    <property type="molecule type" value="Genomic_DNA"/>
</dbReference>
<proteinExistence type="predicted"/>
<dbReference type="AlphaFoldDB" id="A0A8J7DQL0"/>
<dbReference type="Proteomes" id="UP000636505">
    <property type="component" value="Unassembled WGS sequence"/>
</dbReference>
<feature type="domain" description="ChrR-like cupin" evidence="1">
    <location>
        <begin position="12"/>
        <end position="81"/>
    </location>
</feature>
<evidence type="ECO:0000313" key="2">
    <source>
        <dbReference type="EMBL" id="MBE9076729.1"/>
    </source>
</evidence>
<dbReference type="InterPro" id="IPR011051">
    <property type="entry name" value="RmlC_Cupin_sf"/>
</dbReference>
<dbReference type="Pfam" id="PF12973">
    <property type="entry name" value="Cupin_7"/>
    <property type="match status" value="1"/>
</dbReference>
<evidence type="ECO:0000259" key="1">
    <source>
        <dbReference type="Pfam" id="PF12973"/>
    </source>
</evidence>
<dbReference type="SUPFAM" id="SSF51182">
    <property type="entry name" value="RmlC-like cupins"/>
    <property type="match status" value="1"/>
</dbReference>
<dbReference type="InterPro" id="IPR014710">
    <property type="entry name" value="RmlC-like_jellyroll"/>
</dbReference>
<accession>A0A8J7DQL0</accession>
<name>A0A8J7DQL0_9CYAN</name>
<protein>
    <submittedName>
        <fullName evidence="2">Cupin domain-containing protein</fullName>
    </submittedName>
</protein>
<keyword evidence="3" id="KW-1185">Reference proteome</keyword>
<dbReference type="CDD" id="cd20303">
    <property type="entry name" value="cupin_ChrR_1"/>
    <property type="match status" value="1"/>
</dbReference>
<gene>
    <name evidence="2" type="ORF">IQ241_05360</name>
</gene>
<evidence type="ECO:0000313" key="3">
    <source>
        <dbReference type="Proteomes" id="UP000636505"/>
    </source>
</evidence>
<dbReference type="InterPro" id="IPR025979">
    <property type="entry name" value="ChrR-like_cupin_dom"/>
</dbReference>
<dbReference type="Gene3D" id="2.60.120.10">
    <property type="entry name" value="Jelly Rolls"/>
    <property type="match status" value="1"/>
</dbReference>
<comment type="caution">
    <text evidence="2">The sequence shown here is derived from an EMBL/GenBank/DDBJ whole genome shotgun (WGS) entry which is preliminary data.</text>
</comment>
<organism evidence="2 3">
    <name type="scientific">Vasconcelosia minhoensis LEGE 07310</name>
    <dbReference type="NCBI Taxonomy" id="915328"/>
    <lineage>
        <taxon>Bacteria</taxon>
        <taxon>Bacillati</taxon>
        <taxon>Cyanobacteriota</taxon>
        <taxon>Cyanophyceae</taxon>
        <taxon>Nodosilineales</taxon>
        <taxon>Cymatolegaceae</taxon>
        <taxon>Vasconcelosia</taxon>
        <taxon>Vasconcelosia minhoensis</taxon>
    </lineage>
</organism>
<sequence length="83" mass="9328">MNIFLPAKHLDRATSIVRYAANSQFSPHTHYGGEEIFVLDGVFEDENGTYPKGTWIRSPHSSVHNPFSREGCLIYVKVGHLPS</sequence>